<evidence type="ECO:0000256" key="3">
    <source>
        <dbReference type="ARBA" id="ARBA00023163"/>
    </source>
</evidence>
<dbReference type="Pfam" id="PF00440">
    <property type="entry name" value="TetR_N"/>
    <property type="match status" value="1"/>
</dbReference>
<reference evidence="6 7" key="1">
    <citation type="submission" date="2020-01" db="EMBL/GenBank/DDBJ databases">
        <title>Leptobacterium flavescens.</title>
        <authorList>
            <person name="Wang G."/>
        </authorList>
    </citation>
    <scope>NUCLEOTIDE SEQUENCE [LARGE SCALE GENOMIC DNA]</scope>
    <source>
        <strain evidence="6 7">KCTC 22160</strain>
    </source>
</reference>
<evidence type="ECO:0000256" key="1">
    <source>
        <dbReference type="ARBA" id="ARBA00023015"/>
    </source>
</evidence>
<sequence>MRPSKIDDIELVNVLSRVIRTRGYDGASLAELSEASGLKKASLYHRFPNGKTEMTEAVLKHIDNFFDRNLREIAYDENRKVAERLLSVLDNIKEFYENGGLPCIIPALSVGEGYRLFAEQIAQSIDLWTSSFTKLGTDLGFDKAEAGLKARNTLIKIQGALIVANGLQDKEVFKQSIEEIKESYLS</sequence>
<dbReference type="GO" id="GO:0003677">
    <property type="term" value="F:DNA binding"/>
    <property type="evidence" value="ECO:0007669"/>
    <property type="project" value="UniProtKB-UniRule"/>
</dbReference>
<evidence type="ECO:0000256" key="2">
    <source>
        <dbReference type="ARBA" id="ARBA00023125"/>
    </source>
</evidence>
<dbReference type="Gene3D" id="1.10.357.10">
    <property type="entry name" value="Tetracycline Repressor, domain 2"/>
    <property type="match status" value="1"/>
</dbReference>
<proteinExistence type="predicted"/>
<accession>A0A6P0UNW2</accession>
<gene>
    <name evidence="6" type="ORF">GWK08_15470</name>
</gene>
<evidence type="ECO:0000313" key="7">
    <source>
        <dbReference type="Proteomes" id="UP000468581"/>
    </source>
</evidence>
<dbReference type="PROSITE" id="PS50977">
    <property type="entry name" value="HTH_TETR_2"/>
    <property type="match status" value="1"/>
</dbReference>
<comment type="caution">
    <text evidence="6">The sequence shown here is derived from an EMBL/GenBank/DDBJ whole genome shotgun (WGS) entry which is preliminary data.</text>
</comment>
<dbReference type="SUPFAM" id="SSF48498">
    <property type="entry name" value="Tetracyclin repressor-like, C-terminal domain"/>
    <property type="match status" value="1"/>
</dbReference>
<keyword evidence="7" id="KW-1185">Reference proteome</keyword>
<protein>
    <submittedName>
        <fullName evidence="6">TetR family transcriptional regulator</fullName>
    </submittedName>
</protein>
<organism evidence="6 7">
    <name type="scientific">Leptobacterium flavescens</name>
    <dbReference type="NCBI Taxonomy" id="472055"/>
    <lineage>
        <taxon>Bacteria</taxon>
        <taxon>Pseudomonadati</taxon>
        <taxon>Bacteroidota</taxon>
        <taxon>Flavobacteriia</taxon>
        <taxon>Flavobacteriales</taxon>
        <taxon>Flavobacteriaceae</taxon>
        <taxon>Leptobacterium</taxon>
    </lineage>
</organism>
<dbReference type="InterPro" id="IPR036271">
    <property type="entry name" value="Tet_transcr_reg_TetR-rel_C_sf"/>
</dbReference>
<dbReference type="AlphaFoldDB" id="A0A6P0UNW2"/>
<keyword evidence="1" id="KW-0805">Transcription regulation</keyword>
<feature type="DNA-binding region" description="H-T-H motif" evidence="4">
    <location>
        <begin position="28"/>
        <end position="47"/>
    </location>
</feature>
<dbReference type="InterPro" id="IPR001647">
    <property type="entry name" value="HTH_TetR"/>
</dbReference>
<feature type="domain" description="HTH tetR-type" evidence="5">
    <location>
        <begin position="5"/>
        <end position="65"/>
    </location>
</feature>
<evidence type="ECO:0000256" key="4">
    <source>
        <dbReference type="PROSITE-ProRule" id="PRU00335"/>
    </source>
</evidence>
<evidence type="ECO:0000313" key="6">
    <source>
        <dbReference type="EMBL" id="NER14855.1"/>
    </source>
</evidence>
<evidence type="ECO:0000259" key="5">
    <source>
        <dbReference type="PROSITE" id="PS50977"/>
    </source>
</evidence>
<keyword evidence="2 4" id="KW-0238">DNA-binding</keyword>
<dbReference type="SUPFAM" id="SSF46689">
    <property type="entry name" value="Homeodomain-like"/>
    <property type="match status" value="1"/>
</dbReference>
<dbReference type="PANTHER" id="PTHR47506">
    <property type="entry name" value="TRANSCRIPTIONAL REGULATORY PROTEIN"/>
    <property type="match status" value="1"/>
</dbReference>
<dbReference type="EMBL" id="JAABOO010000003">
    <property type="protein sequence ID" value="NER14855.1"/>
    <property type="molecule type" value="Genomic_DNA"/>
</dbReference>
<keyword evidence="3" id="KW-0804">Transcription</keyword>
<name>A0A6P0UNW2_9FLAO</name>
<dbReference type="Proteomes" id="UP000468581">
    <property type="component" value="Unassembled WGS sequence"/>
</dbReference>
<dbReference type="InterPro" id="IPR009057">
    <property type="entry name" value="Homeodomain-like_sf"/>
</dbReference>
<dbReference type="RefSeq" id="WP_163608133.1">
    <property type="nucleotide sequence ID" value="NZ_JAABOO010000003.1"/>
</dbReference>
<dbReference type="PANTHER" id="PTHR47506:SF1">
    <property type="entry name" value="HTH-TYPE TRANSCRIPTIONAL REGULATOR YJDC"/>
    <property type="match status" value="1"/>
</dbReference>